<evidence type="ECO:0000313" key="2">
    <source>
        <dbReference type="Proteomes" id="UP001197974"/>
    </source>
</evidence>
<dbReference type="RefSeq" id="WP_226543100.1">
    <property type="nucleotide sequence ID" value="NZ_CP129013.1"/>
</dbReference>
<gene>
    <name evidence="1" type="ORF">LC087_12755</name>
</gene>
<evidence type="ECO:0000313" key="1">
    <source>
        <dbReference type="EMBL" id="WLR41729.1"/>
    </source>
</evidence>
<protein>
    <submittedName>
        <fullName evidence="1">Uncharacterized protein</fullName>
    </submittedName>
</protein>
<proteinExistence type="predicted"/>
<accession>A0ABY9JSD9</accession>
<sequence>METIYRTYDDTEVVELAVNVQCPYCGLKWQETGKSDCGETYTLDCGGMWEDGCGKQFEMYFDVD</sequence>
<organism evidence="1 2">
    <name type="scientific">Bacillus carboniphilus</name>
    <dbReference type="NCBI Taxonomy" id="86663"/>
    <lineage>
        <taxon>Bacteria</taxon>
        <taxon>Bacillati</taxon>
        <taxon>Bacillota</taxon>
        <taxon>Bacilli</taxon>
        <taxon>Bacillales</taxon>
        <taxon>Bacillaceae</taxon>
        <taxon>Bacillus</taxon>
    </lineage>
</organism>
<dbReference type="Proteomes" id="UP001197974">
    <property type="component" value="Chromosome"/>
</dbReference>
<reference evidence="1 2" key="1">
    <citation type="submission" date="2023-06" db="EMBL/GenBank/DDBJ databases">
        <title>Five Gram-positive bacteria isolated from mangrove sediments in Shenzhen, Guangdong, China.</title>
        <authorList>
            <person name="Yu S."/>
            <person name="Zheng W."/>
            <person name="Huang Y."/>
        </authorList>
    </citation>
    <scope>NUCLEOTIDE SEQUENCE [LARGE SCALE GENOMIC DNA]</scope>
    <source>
        <strain evidence="1 2">SaN35-3</strain>
    </source>
</reference>
<keyword evidence="2" id="KW-1185">Reference proteome</keyword>
<name>A0ABY9JSD9_9BACI</name>
<dbReference type="EMBL" id="CP129013">
    <property type="protein sequence ID" value="WLR41729.1"/>
    <property type="molecule type" value="Genomic_DNA"/>
</dbReference>